<reference evidence="3" key="1">
    <citation type="journal article" date="2019" name="Int. J. Syst. Evol. Microbiol.">
        <title>The Global Catalogue of Microorganisms (GCM) 10K type strain sequencing project: providing services to taxonomists for standard genome sequencing and annotation.</title>
        <authorList>
            <consortium name="The Broad Institute Genomics Platform"/>
            <consortium name="The Broad Institute Genome Sequencing Center for Infectious Disease"/>
            <person name="Wu L."/>
            <person name="Ma J."/>
        </authorList>
    </citation>
    <scope>NUCLEOTIDE SEQUENCE [LARGE SCALE GENOMIC DNA]</scope>
    <source>
        <strain evidence="3">CCUG 54329</strain>
    </source>
</reference>
<proteinExistence type="predicted"/>
<feature type="coiled-coil region" evidence="1">
    <location>
        <begin position="1229"/>
        <end position="1256"/>
    </location>
</feature>
<sequence length="1554" mass="170635">MTSIAPATALSTLKAELQALDPAIFERLVAALVGKMIGIGISVAKSGFQHGADGGTAGRQGRRLRIETKRYADTNPLNERELLGELEQASQRDSALELWVLGATREAKEQLETSLFKSGLKLGIPVLVIDWKNDSYPGLAALCAYAPAIVTEIAGAVAGDCANQIAEGDPMVTPAVEQLRRDLSAWQPGVRSLEERARHWLNNLWTCSAVAVAALGQDAAGGADATFIERKNVIAQLDDWFNNSLSAPATVVGDEGMGKTWATLGWFAANADQLAIPLVIPSGAVPIGSRLTVADVKALLASRLFEITSVQDQGFWAARLEKLLARPDAEGPVFMLLLDGLNQATDAAWVNLHQQLQVAPFAGRVRIVSTCRPLFLESELRNLVQLVVPPRRIDIGPYDLAPGGEFDQLLLARGLKRSDIREELVPHASVPRLFDLVLRLRDQLNGFDRITVHGLLWEYGRDSLGIRNGRTFSEIEWREWLQTIAGELRAKGSSRFTRGDVERSAYRPTLAPNDVFGRLSDIVDSQFSDTDANGRITLRPSTVAHALGAAILTHLSEVGDTAQAANSALDAWLGPISGLSERGEILRAAVAILCASPEALPSSVANVVVSAWLSTQNLPENHRDDVAALSPQIAQALLYAVETITTSALAAARDLAIDGLRTIPRDDLTVRGYVVEAVTRWMRIIPRDVDDRVSRLEEAEENRAKQIITRTGSDKDGKRFIFGLEVEMVPRIDGAAFAHVPALLEGYPLAGFIDLFELAALHLAVRGRLDVWNSLKWLTLWNELDFRETAAALLERAEDLLGRTAEPGVEPLIANRIAALLLWLSNDLAVEHRARDLNPRLDAWPAYEDYEADPVSSLFRLERRHAELVLRDTRIAALARARRLQHYWWDPTLVIGDQAIGDMKAVAQAFETSRFNGGPDRTAEDLDFEHLAPALARCSPASLAQLARCRLIALASMDKSPPALGDAAYDALLIGNADTQIALKTAREAIANDTETDADEGNRQLLLQPDLLDLNAEEQVEAILAARFPQLFTNANPFLKPLDAAATERLVTVHRHDQPEIVSKLALLLSLMATELGPVATEWLEKFAFDPASEVRRSAFTALARCQPEQFAKKLWDANWSWTPEDDYESHVGSMTLAAGTLNYPFELVAPRLAPHLIASTARKRGGAPAEVALAAEILDRIVRRPAKAPDQGPQITINVSVEEFEPSAMTLTVGSEGGSNPLEELKALLDQDQRAEAARRAVEVAEKRIKAARSSGASLYLVRMEADDLALLLDHASVTVDAWLEGLESQSPAFKKRVRLAEGFFIALTEALLKVDLDRGVALWIGVKASLHSKFVGVAGIDKMVLMLLSAPPTDQINDLLQDLLKPHVTWNDDMLLDIAVAAAAAGREDWLLNFAAEDRATGVRCREERGKALEGFSPGKDIQPRFADGRETQTQIRDAQWGEVRYRDHAARHWWNSFWTAGDGESAFAAWTLLATCADRRAIEWMHREWPEPGSGFPLMERKRLFAGWRIKDLTHAAKKIDQKTDKRLFGRDIVNDVAPWSRRAPLVKGRD</sequence>
<name>A0ABW3NZJ1_9SPHN</name>
<keyword evidence="1" id="KW-0175">Coiled coil</keyword>
<keyword evidence="3" id="KW-1185">Reference proteome</keyword>
<dbReference type="EMBL" id="JBHTLS010000110">
    <property type="protein sequence ID" value="MFD1104700.1"/>
    <property type="molecule type" value="Genomic_DNA"/>
</dbReference>
<protein>
    <recommendedName>
        <fullName evidence="4">NACHT domain-containing protein</fullName>
    </recommendedName>
</protein>
<comment type="caution">
    <text evidence="2">The sequence shown here is derived from an EMBL/GenBank/DDBJ whole genome shotgun (WGS) entry which is preliminary data.</text>
</comment>
<accession>A0ABW3NZJ1</accession>
<evidence type="ECO:0008006" key="4">
    <source>
        <dbReference type="Google" id="ProtNLM"/>
    </source>
</evidence>
<evidence type="ECO:0000313" key="2">
    <source>
        <dbReference type="EMBL" id="MFD1104700.1"/>
    </source>
</evidence>
<dbReference type="Proteomes" id="UP001597203">
    <property type="component" value="Unassembled WGS sequence"/>
</dbReference>
<dbReference type="RefSeq" id="WP_380910182.1">
    <property type="nucleotide sequence ID" value="NZ_JBHTLS010000110.1"/>
</dbReference>
<evidence type="ECO:0000256" key="1">
    <source>
        <dbReference type="SAM" id="Coils"/>
    </source>
</evidence>
<evidence type="ECO:0000313" key="3">
    <source>
        <dbReference type="Proteomes" id="UP001597203"/>
    </source>
</evidence>
<organism evidence="2 3">
    <name type="scientific">Sphingobium olei</name>
    <dbReference type="NCBI Taxonomy" id="420955"/>
    <lineage>
        <taxon>Bacteria</taxon>
        <taxon>Pseudomonadati</taxon>
        <taxon>Pseudomonadota</taxon>
        <taxon>Alphaproteobacteria</taxon>
        <taxon>Sphingomonadales</taxon>
        <taxon>Sphingomonadaceae</taxon>
        <taxon>Sphingobium</taxon>
    </lineage>
</organism>
<gene>
    <name evidence="2" type="ORF">ACFQ24_07415</name>
</gene>